<keyword evidence="1" id="KW-0472">Membrane</keyword>
<feature type="transmembrane region" description="Helical" evidence="1">
    <location>
        <begin position="23"/>
        <end position="45"/>
    </location>
</feature>
<dbReference type="SUPFAM" id="SSF103473">
    <property type="entry name" value="MFS general substrate transporter"/>
    <property type="match status" value="1"/>
</dbReference>
<reference evidence="2" key="1">
    <citation type="submission" date="2016-10" db="EMBL/GenBank/DDBJ databases">
        <authorList>
            <person name="de Groot N.N."/>
        </authorList>
    </citation>
    <scope>NUCLEOTIDE SEQUENCE</scope>
</reference>
<sequence length="221" mass="24240">MDIIVKTEGTDLLSRVAQMFENVIHQGHGSLMLVFLIGIIFGGIIQYTRVDKFEKIAGFSMLKDTIVLKMLFLTIGLTSIGLYFMINAGYAHYHIKPMILQGLIIGGILFGSSMAILGKCPGTGPVSIAEGRIDVLVGSIGGLFGGLVFTLYYDDIFKPLMGENFGKSILPDFFKGSEDITVLVFGIAMILIAILIPKRELFDEADLSQLPENKRPDKKED</sequence>
<keyword evidence="1" id="KW-1133">Transmembrane helix</keyword>
<accession>A0A1W1BID5</accession>
<feature type="transmembrane region" description="Helical" evidence="1">
    <location>
        <begin position="133"/>
        <end position="153"/>
    </location>
</feature>
<dbReference type="InterPro" id="IPR007272">
    <property type="entry name" value="Sulf_transp_TsuA/YedE"/>
</dbReference>
<feature type="transmembrane region" description="Helical" evidence="1">
    <location>
        <begin position="66"/>
        <end position="86"/>
    </location>
</feature>
<dbReference type="EMBL" id="FPHN01000020">
    <property type="protein sequence ID" value="SFV53302.1"/>
    <property type="molecule type" value="Genomic_DNA"/>
</dbReference>
<feature type="transmembrane region" description="Helical" evidence="1">
    <location>
        <begin position="98"/>
        <end position="121"/>
    </location>
</feature>
<protein>
    <submittedName>
        <fullName evidence="2">Membrane protein, putative</fullName>
    </submittedName>
</protein>
<evidence type="ECO:0000313" key="2">
    <source>
        <dbReference type="EMBL" id="SFV53302.1"/>
    </source>
</evidence>
<proteinExistence type="predicted"/>
<dbReference type="InterPro" id="IPR036259">
    <property type="entry name" value="MFS_trans_sf"/>
</dbReference>
<evidence type="ECO:0000256" key="1">
    <source>
        <dbReference type="SAM" id="Phobius"/>
    </source>
</evidence>
<dbReference type="AlphaFoldDB" id="A0A1W1BID5"/>
<feature type="transmembrane region" description="Helical" evidence="1">
    <location>
        <begin position="180"/>
        <end position="197"/>
    </location>
</feature>
<name>A0A1W1BID5_9ZZZZ</name>
<dbReference type="Pfam" id="PF04143">
    <property type="entry name" value="Sulf_transp"/>
    <property type="match status" value="1"/>
</dbReference>
<gene>
    <name evidence="2" type="ORF">MNB_SV-14-235</name>
</gene>
<keyword evidence="1" id="KW-0812">Transmembrane</keyword>
<organism evidence="2">
    <name type="scientific">hydrothermal vent metagenome</name>
    <dbReference type="NCBI Taxonomy" id="652676"/>
    <lineage>
        <taxon>unclassified sequences</taxon>
        <taxon>metagenomes</taxon>
        <taxon>ecological metagenomes</taxon>
    </lineage>
</organism>